<comment type="caution">
    <text evidence="2">The sequence shown here is derived from an EMBL/GenBank/DDBJ whole genome shotgun (WGS) entry which is preliminary data.</text>
</comment>
<dbReference type="Pfam" id="PF14686">
    <property type="entry name" value="fn3_3"/>
    <property type="match status" value="1"/>
</dbReference>
<reference evidence="2 3" key="1">
    <citation type="submission" date="2019-04" db="EMBL/GenBank/DDBJ databases">
        <title>Microbes associate with the intestines of laboratory mice.</title>
        <authorList>
            <person name="Navarre W."/>
            <person name="Wong E."/>
            <person name="Huang K."/>
            <person name="Tropini C."/>
            <person name="Ng K."/>
            <person name="Yu B."/>
        </authorList>
    </citation>
    <scope>NUCLEOTIDE SEQUENCE [LARGE SCALE GENOMIC DNA]</scope>
    <source>
        <strain evidence="2 3">NM22_B1</strain>
    </source>
</reference>
<dbReference type="PANTHER" id="PTHR32018:SF1">
    <property type="entry name" value="RHAMNOGALACTURONAN ENDOLYASE"/>
    <property type="match status" value="1"/>
</dbReference>
<sequence length="225" mass="25819">MKKICGPFFYYVNTGSQADCIADAKVMAHQQKIDWPYQWFENDLYPRMRTIVSGCINLSGNVSTDSFCVLLGEPSTERYRQSKGYMFWTRTDKLGNFTIRNVRPDSYSLYAYALNGEVTDELEKTDIEVSGDNLNLGSIDWIPAKYENLLFQIGQADRMSDGFKWADGSAHLRPLSSGAGNGNLYRRREQRNRGFLLRTSGKKLFFHQTKIKKRLPAFLSTTIFI</sequence>
<gene>
    <name evidence="2" type="ORF">E5339_19485</name>
</gene>
<evidence type="ECO:0000259" key="1">
    <source>
        <dbReference type="Pfam" id="PF14686"/>
    </source>
</evidence>
<evidence type="ECO:0000313" key="2">
    <source>
        <dbReference type="EMBL" id="TGY67619.1"/>
    </source>
</evidence>
<name>A0A4V3RSP0_9BACT</name>
<dbReference type="SUPFAM" id="SSF49452">
    <property type="entry name" value="Starch-binding domain-like"/>
    <property type="match status" value="1"/>
</dbReference>
<dbReference type="AlphaFoldDB" id="A0A4V3RSP0"/>
<dbReference type="InterPro" id="IPR029413">
    <property type="entry name" value="RG-lyase_II"/>
</dbReference>
<dbReference type="Proteomes" id="UP000310760">
    <property type="component" value="Unassembled WGS sequence"/>
</dbReference>
<dbReference type="GO" id="GO:0030246">
    <property type="term" value="F:carbohydrate binding"/>
    <property type="evidence" value="ECO:0007669"/>
    <property type="project" value="InterPro"/>
</dbReference>
<proteinExistence type="predicted"/>
<dbReference type="CDD" id="cd10316">
    <property type="entry name" value="RGL4_M"/>
    <property type="match status" value="1"/>
</dbReference>
<protein>
    <recommendedName>
        <fullName evidence="1">Rhamnogalacturonan lyase domain-containing protein</fullName>
    </recommendedName>
</protein>
<dbReference type="InterPro" id="IPR013784">
    <property type="entry name" value="Carb-bd-like_fold"/>
</dbReference>
<organism evidence="2 3">
    <name type="scientific">Phocaeicola sartorii</name>
    <dbReference type="NCBI Taxonomy" id="671267"/>
    <lineage>
        <taxon>Bacteria</taxon>
        <taxon>Pseudomonadati</taxon>
        <taxon>Bacteroidota</taxon>
        <taxon>Bacteroidia</taxon>
        <taxon>Bacteroidales</taxon>
        <taxon>Bacteroidaceae</taxon>
        <taxon>Phocaeicola</taxon>
    </lineage>
</organism>
<feature type="domain" description="Rhamnogalacturonan lyase" evidence="1">
    <location>
        <begin position="73"/>
        <end position="130"/>
    </location>
</feature>
<dbReference type="Gene3D" id="2.60.40.1120">
    <property type="entry name" value="Carboxypeptidase-like, regulatory domain"/>
    <property type="match status" value="1"/>
</dbReference>
<dbReference type="PANTHER" id="PTHR32018">
    <property type="entry name" value="RHAMNOGALACTURONATE LYASE FAMILY PROTEIN"/>
    <property type="match status" value="1"/>
</dbReference>
<accession>A0A4V3RSP0</accession>
<dbReference type="EMBL" id="SRYJ01000058">
    <property type="protein sequence ID" value="TGY67619.1"/>
    <property type="molecule type" value="Genomic_DNA"/>
</dbReference>
<dbReference type="InterPro" id="IPR051850">
    <property type="entry name" value="Polysacch_Lyase_4"/>
</dbReference>
<evidence type="ECO:0000313" key="3">
    <source>
        <dbReference type="Proteomes" id="UP000310760"/>
    </source>
</evidence>